<dbReference type="InterPro" id="IPR025534">
    <property type="entry name" value="DUF4420"/>
</dbReference>
<protein>
    <recommendedName>
        <fullName evidence="3">PD-(D/E)XK motif protein</fullName>
    </recommendedName>
</protein>
<gene>
    <name evidence="1" type="ORF">GCM10010310_13650</name>
</gene>
<reference evidence="1 2" key="1">
    <citation type="journal article" date="2019" name="Int. J. Syst. Evol. Microbiol.">
        <title>The Global Catalogue of Microorganisms (GCM) 10K type strain sequencing project: providing services to taxonomists for standard genome sequencing and annotation.</title>
        <authorList>
            <consortium name="The Broad Institute Genomics Platform"/>
            <consortium name="The Broad Institute Genome Sequencing Center for Infectious Disease"/>
            <person name="Wu L."/>
            <person name="Ma J."/>
        </authorList>
    </citation>
    <scope>NUCLEOTIDE SEQUENCE [LARGE SCALE GENOMIC DNA]</scope>
    <source>
        <strain evidence="1 2">JCM 4531</strain>
    </source>
</reference>
<evidence type="ECO:0000313" key="1">
    <source>
        <dbReference type="EMBL" id="GAA2672905.1"/>
    </source>
</evidence>
<dbReference type="EMBL" id="BAAASK010000002">
    <property type="protein sequence ID" value="GAA2672905.1"/>
    <property type="molecule type" value="Genomic_DNA"/>
</dbReference>
<keyword evidence="2" id="KW-1185">Reference proteome</keyword>
<evidence type="ECO:0000313" key="2">
    <source>
        <dbReference type="Proteomes" id="UP001499989"/>
    </source>
</evidence>
<dbReference type="Proteomes" id="UP001499989">
    <property type="component" value="Unassembled WGS sequence"/>
</dbReference>
<proteinExistence type="predicted"/>
<comment type="caution">
    <text evidence="1">The sequence shown here is derived from an EMBL/GenBank/DDBJ whole genome shotgun (WGS) entry which is preliminary data.</text>
</comment>
<name>A0ABN3SCM9_9ACTN</name>
<sequence length="338" mass="37338">MSGGADLRRVLDRHWAELDLAPLGPGAALRTSPLPVVTEHGAVAAATDGDSLRHLLIPLRGRRRIPTGRIGGTLRVMERALQDDETYGRFADIVCTRRDLDDVFTGLCADVLVALEADGRQPYRTTLAVVNRWRQLFSGIPRTLTETQEIGLIGELSVLLRLLVKDPGAVRWWTGPEGGRHDFSDGLRAVEVKSTHTTSERRTFDVHGLDQLEAPQDGRLMLAWQRFEKSPRGRTVGELAAEAARMCDDESELWLRLARVGYRHGQTDDGGALRVSPLEERWYEVDGAFPRLTAASLTEPVPDALLDVRYTVDLAGVHSPVLDDAAVDAFLDELGWTP</sequence>
<evidence type="ECO:0008006" key="3">
    <source>
        <dbReference type="Google" id="ProtNLM"/>
    </source>
</evidence>
<organism evidence="1 2">
    <name type="scientific">Streptomyces violaceolatus</name>
    <dbReference type="NCBI Taxonomy" id="67378"/>
    <lineage>
        <taxon>Bacteria</taxon>
        <taxon>Bacillati</taxon>
        <taxon>Actinomycetota</taxon>
        <taxon>Actinomycetes</taxon>
        <taxon>Kitasatosporales</taxon>
        <taxon>Streptomycetaceae</taxon>
        <taxon>Streptomyces</taxon>
        <taxon>Streptomyces violaceoruber group</taxon>
    </lineage>
</organism>
<dbReference type="Pfam" id="PF14390">
    <property type="entry name" value="DUF4420"/>
    <property type="match status" value="1"/>
</dbReference>
<accession>A0ABN3SCM9</accession>